<evidence type="ECO:0000313" key="2">
    <source>
        <dbReference type="Proteomes" id="UP000092461"/>
    </source>
</evidence>
<dbReference type="VEuPathDB" id="VectorBase:LLOJ003570"/>
<dbReference type="AlphaFoldDB" id="A0A1B0GI67"/>
<dbReference type="EMBL" id="AJWK01011407">
    <property type="status" value="NOT_ANNOTATED_CDS"/>
    <property type="molecule type" value="Genomic_DNA"/>
</dbReference>
<sequence>MAKFVLSQPWLPSPSPILIPNMDTEAMVDMDLVASVTAMGTTLASDMDTMVTLEDSTRDTVDTDTDHTNHTTHTAHTDHTVLMALHMASIVDTVDTIATVMEDTTGLSQPWLPSPSPILVPNMDMEATVDMDLVASVTAMGTTLASDMDTMVTLEDSIRDTVDTDTDHTNHTTHTAHTDHTVLMALHMASIVDTVDTIVTVMVDTTG</sequence>
<keyword evidence="2" id="KW-1185">Reference proteome</keyword>
<dbReference type="EnsemblMetazoa" id="LLOJ003570-RA">
    <property type="protein sequence ID" value="LLOJ003570-PA"/>
    <property type="gene ID" value="LLOJ003570"/>
</dbReference>
<organism evidence="1 2">
    <name type="scientific">Lutzomyia longipalpis</name>
    <name type="common">Sand fly</name>
    <dbReference type="NCBI Taxonomy" id="7200"/>
    <lineage>
        <taxon>Eukaryota</taxon>
        <taxon>Metazoa</taxon>
        <taxon>Ecdysozoa</taxon>
        <taxon>Arthropoda</taxon>
        <taxon>Hexapoda</taxon>
        <taxon>Insecta</taxon>
        <taxon>Pterygota</taxon>
        <taxon>Neoptera</taxon>
        <taxon>Endopterygota</taxon>
        <taxon>Diptera</taxon>
        <taxon>Nematocera</taxon>
        <taxon>Psychodoidea</taxon>
        <taxon>Psychodidae</taxon>
        <taxon>Lutzomyia</taxon>
        <taxon>Lutzomyia</taxon>
    </lineage>
</organism>
<protein>
    <submittedName>
        <fullName evidence="1">Uncharacterized protein</fullName>
    </submittedName>
</protein>
<proteinExistence type="predicted"/>
<reference evidence="1" key="1">
    <citation type="submission" date="2020-05" db="UniProtKB">
        <authorList>
            <consortium name="EnsemblMetazoa"/>
        </authorList>
    </citation>
    <scope>IDENTIFICATION</scope>
    <source>
        <strain evidence="1">Jacobina</strain>
    </source>
</reference>
<accession>A0A1B0GI67</accession>
<dbReference type="EMBL" id="AJWK01011408">
    <property type="status" value="NOT_ANNOTATED_CDS"/>
    <property type="molecule type" value="Genomic_DNA"/>
</dbReference>
<name>A0A1B0GI67_LUTLO</name>
<evidence type="ECO:0000313" key="1">
    <source>
        <dbReference type="EnsemblMetazoa" id="LLOJ003570-PA"/>
    </source>
</evidence>
<dbReference type="Proteomes" id="UP000092461">
    <property type="component" value="Unassembled WGS sequence"/>
</dbReference>